<evidence type="ECO:0000256" key="2">
    <source>
        <dbReference type="SAM" id="MobiDB-lite"/>
    </source>
</evidence>
<dbReference type="SUPFAM" id="SSF57756">
    <property type="entry name" value="Retrovirus zinc finger-like domains"/>
    <property type="match status" value="1"/>
</dbReference>
<evidence type="ECO:0000256" key="1">
    <source>
        <dbReference type="PROSITE-ProRule" id="PRU00047"/>
    </source>
</evidence>
<dbReference type="EMBL" id="AC006841">
    <property type="protein sequence ID" value="AAD23679.1"/>
    <property type="molecule type" value="Genomic_DNA"/>
</dbReference>
<dbReference type="InterPro" id="IPR036875">
    <property type="entry name" value="Znf_CCHC_sf"/>
</dbReference>
<dbReference type="Pfam" id="PF22936">
    <property type="entry name" value="Pol_BBD"/>
    <property type="match status" value="1"/>
</dbReference>
<dbReference type="InterPro" id="IPR025724">
    <property type="entry name" value="GAG-pre-integrase_dom"/>
</dbReference>
<feature type="domain" description="CCHC-type" evidence="3">
    <location>
        <begin position="244"/>
        <end position="257"/>
    </location>
</feature>
<dbReference type="PIR" id="G84599">
    <property type="entry name" value="G84599"/>
</dbReference>
<dbReference type="InterPro" id="IPR054722">
    <property type="entry name" value="PolX-like_BBD"/>
</dbReference>
<dbReference type="InterPro" id="IPR001878">
    <property type="entry name" value="Znf_CCHC"/>
</dbReference>
<dbReference type="SMART" id="SM00343">
    <property type="entry name" value="ZnF_C2HC"/>
    <property type="match status" value="1"/>
</dbReference>
<dbReference type="ExpressionAtlas" id="Q9SJU6">
    <property type="expression patterns" value="baseline and differential"/>
</dbReference>
<dbReference type="Pfam" id="PF14223">
    <property type="entry name" value="Retrotran_gag_2"/>
    <property type="match status" value="1"/>
</dbReference>
<dbReference type="GO" id="GO:0008270">
    <property type="term" value="F:zinc ion binding"/>
    <property type="evidence" value="ECO:0007669"/>
    <property type="project" value="UniProtKB-KW"/>
</dbReference>
<sequence length="838" mass="94507">MTSGHSEVEKLDGEGDYVLWKEKLLAHIELLGLLEGLEEDEAIEEEESTAETDSLLTKTEDKVLKEKRGKARSTVILSLGNHVLRKVIKEKTAAGMIRVLDKLFMAKSLPNRIYLKQRLYGYKMSDSMTIEENVNDFFKLISDLENVKVSVPDEDQAIVLLMSLPKQFDQLKDTLKYGKTTLALDEITGAIRSKVLELGASGKMLKNSSDALFVQDRGRSEKRDKSSERNKSQSRSKSREKKVCWVCGKEGHFKKQCYVWKEKNKKGNNSEKGESSNVIGQAADAAALAVREESNADNQEVDNEWIMDTGCSFHMTPRRDWFVEFDESQTGRVKMANQTYSEIKGIGSIRIQNDDNTTVLLKNVRYVPSMSKNLISMGTLEDQGCWFQSKAGTLKVVKGCMTLLKGKKVGTLYLLQGVVVTGNANAVTSSKDESKIWHSRLCHMSQRNIDVLIKKGCLQAEKINGLEFCEDCVYGKTHRVGFGSAKHVTREKLEYIHSDLWGAPSVPNSLGNCQYFITFIDDLTRKNKETVKELKERLSSEFEMKDLGPARKILGMEITRNREENILELSQRSYLQKVLKTFRMDECKPVKTPLAPHMKFVAATETEAEEQADQMKSIPYANAVGSIMYSMIGSRPDLAHPVGVISRFMSKPLMNHWLGVKWVLRYIKGSIDSRLQYKREGDFVVTGYCDSDHSGDRDRSRSTTGYTFTVGGNIVSWRSCLQPVVALSSTEAEYIALTEAAKEAYWLKDLMNELGFKQGAVDIHCDSQSAIALAKNAVHHERTKHIQRRFHYIRDAITDGEVKVLKISTVHNPSDIFTKVVPVNKFLSALKKLRVTSA</sequence>
<dbReference type="Pfam" id="PF07727">
    <property type="entry name" value="RVT_2"/>
    <property type="match status" value="1"/>
</dbReference>
<accession>Q9SJU6</accession>
<organism evidence="4">
    <name type="scientific">Arabidopsis thaliana</name>
    <name type="common">Mouse-ear cress</name>
    <dbReference type="NCBI Taxonomy" id="3702"/>
    <lineage>
        <taxon>Eukaryota</taxon>
        <taxon>Viridiplantae</taxon>
        <taxon>Streptophyta</taxon>
        <taxon>Embryophyta</taxon>
        <taxon>Tracheophyta</taxon>
        <taxon>Spermatophyta</taxon>
        <taxon>Magnoliopsida</taxon>
        <taxon>eudicotyledons</taxon>
        <taxon>Gunneridae</taxon>
        <taxon>Pentapetalae</taxon>
        <taxon>rosids</taxon>
        <taxon>malvids</taxon>
        <taxon>Brassicales</taxon>
        <taxon>Brassicaceae</taxon>
        <taxon>Camelineae</taxon>
        <taxon>Arabidopsis</taxon>
    </lineage>
</organism>
<dbReference type="GO" id="GO:0003676">
    <property type="term" value="F:nucleic acid binding"/>
    <property type="evidence" value="ECO:0007669"/>
    <property type="project" value="InterPro"/>
</dbReference>
<reference evidence="4" key="3">
    <citation type="submission" date="2002-02" db="EMBL/GenBank/DDBJ databases">
        <authorList>
            <person name="Town C.D."/>
            <person name="Kaul S."/>
        </authorList>
    </citation>
    <scope>NUCLEOTIDE SEQUENCE</scope>
</reference>
<dbReference type="PANTHER" id="PTHR11439:SF491">
    <property type="entry name" value="INTEGRASE CATALYTIC DOMAIN-CONTAINING PROTEIN"/>
    <property type="match status" value="1"/>
</dbReference>
<keyword evidence="1" id="KW-0863">Zinc-finger</keyword>
<keyword evidence="1" id="KW-0479">Metal-binding</keyword>
<reference key="1">
    <citation type="journal article" date="1999" name="Nature">
        <title>Sequence and analysis of chromosome 2 of the plant Arabidopsis thaliana.</title>
        <authorList>
            <person name="Lin X."/>
            <person name="Kaul S."/>
            <person name="Rounsley S."/>
            <person name="Shea T.P."/>
            <person name="Benito M.I."/>
            <person name="Town C.D."/>
            <person name="Fujii C.Y."/>
            <person name="Mason T."/>
            <person name="Bowman C.L."/>
            <person name="Barnstead M."/>
            <person name="Feldblyum T.V."/>
            <person name="Buell C.R."/>
            <person name="Ketchum K.A."/>
            <person name="Lee J."/>
            <person name="Ronning C.M."/>
            <person name="Koo H.L."/>
            <person name="Moffat K.S."/>
            <person name="Cronin L.A."/>
            <person name="Shen M."/>
            <person name="Pai G."/>
            <person name="Van Aken S."/>
            <person name="Umayam L."/>
            <person name="Tallon L.J."/>
            <person name="Gill J.E."/>
            <person name="Adams M.D."/>
            <person name="Carrera A.J."/>
            <person name="Creasy T.H."/>
            <person name="Goodman H.M."/>
            <person name="Somerville C.R."/>
            <person name="Copenhaver G.P."/>
            <person name="Preuss D."/>
            <person name="Nierman W.C."/>
            <person name="White O."/>
            <person name="Eisen J.A."/>
            <person name="Salzberg S.L."/>
            <person name="Fraser C.M."/>
            <person name="Venter J.C."/>
        </authorList>
    </citation>
    <scope>NUCLEOTIDE SEQUENCE [LARGE SCALE GENOMIC DNA]</scope>
    <source>
        <strain>cv. Columbia</strain>
    </source>
</reference>
<dbReference type="InterPro" id="IPR013103">
    <property type="entry name" value="RVT_2"/>
</dbReference>
<protein>
    <submittedName>
        <fullName evidence="4">Putative retroelement pol polyprotein</fullName>
    </submittedName>
</protein>
<feature type="compositionally biased region" description="Basic and acidic residues" evidence="2">
    <location>
        <begin position="216"/>
        <end position="231"/>
    </location>
</feature>
<gene>
    <name evidence="4" type="ordered locus">At2g21310</name>
</gene>
<feature type="region of interest" description="Disordered" evidence="2">
    <location>
        <begin position="215"/>
        <end position="236"/>
    </location>
</feature>
<evidence type="ECO:0000259" key="3">
    <source>
        <dbReference type="PROSITE" id="PS50158"/>
    </source>
</evidence>
<dbReference type="Pfam" id="PF13976">
    <property type="entry name" value="gag_pre-integrs"/>
    <property type="match status" value="1"/>
</dbReference>
<dbReference type="CDD" id="cd09272">
    <property type="entry name" value="RNase_HI_RT_Ty1"/>
    <property type="match status" value="1"/>
</dbReference>
<keyword evidence="1" id="KW-0862">Zinc</keyword>
<proteinExistence type="predicted"/>
<name>Q9SJU6_ARATH</name>
<reference evidence="4" key="2">
    <citation type="submission" date="2000-03" db="EMBL/GenBank/DDBJ databases">
        <authorList>
            <person name="Lin X."/>
            <person name="Kaul S."/>
            <person name="Shea T.P."/>
            <person name="Fujii C.Y."/>
            <person name="Shen M."/>
            <person name="VanAken S.E."/>
            <person name="Barnstead M.E."/>
            <person name="Mason T.M."/>
            <person name="Bowman C.L."/>
            <person name="Ronning C.M."/>
            <person name="Benito M.-I."/>
            <person name="Carrera A.J."/>
            <person name="Creasy T.H."/>
            <person name="Buell C.R."/>
            <person name="Town C.D."/>
            <person name="Nierman W.C."/>
            <person name="Fraser C.M."/>
            <person name="Venter J.C."/>
        </authorList>
    </citation>
    <scope>NUCLEOTIDE SEQUENCE</scope>
</reference>
<dbReference type="PANTHER" id="PTHR11439">
    <property type="entry name" value="GAG-POL-RELATED RETROTRANSPOSON"/>
    <property type="match status" value="1"/>
</dbReference>
<dbReference type="AlphaFoldDB" id="Q9SJU6"/>
<dbReference type="PROSITE" id="PS50158">
    <property type="entry name" value="ZF_CCHC"/>
    <property type="match status" value="1"/>
</dbReference>
<evidence type="ECO:0000313" key="4">
    <source>
        <dbReference type="EMBL" id="AAD23679.1"/>
    </source>
</evidence>